<dbReference type="InterPro" id="IPR002557">
    <property type="entry name" value="Chitin-bd_dom"/>
</dbReference>
<organism evidence="3 4">
    <name type="scientific">Zophobas morio</name>
    <dbReference type="NCBI Taxonomy" id="2755281"/>
    <lineage>
        <taxon>Eukaryota</taxon>
        <taxon>Metazoa</taxon>
        <taxon>Ecdysozoa</taxon>
        <taxon>Arthropoda</taxon>
        <taxon>Hexapoda</taxon>
        <taxon>Insecta</taxon>
        <taxon>Pterygota</taxon>
        <taxon>Neoptera</taxon>
        <taxon>Endopterygota</taxon>
        <taxon>Coleoptera</taxon>
        <taxon>Polyphaga</taxon>
        <taxon>Cucujiformia</taxon>
        <taxon>Tenebrionidae</taxon>
        <taxon>Zophobas</taxon>
    </lineage>
</organism>
<dbReference type="PROSITE" id="PS50940">
    <property type="entry name" value="CHIT_BIND_II"/>
    <property type="match status" value="1"/>
</dbReference>
<feature type="chain" id="PRO_5041318879" description="Chitin-binding type-2 domain-containing protein" evidence="1">
    <location>
        <begin position="18"/>
        <end position="219"/>
    </location>
</feature>
<evidence type="ECO:0000259" key="2">
    <source>
        <dbReference type="PROSITE" id="PS50940"/>
    </source>
</evidence>
<feature type="domain" description="Chitin-binding type-2" evidence="2">
    <location>
        <begin position="94"/>
        <end position="153"/>
    </location>
</feature>
<dbReference type="SUPFAM" id="SSF57625">
    <property type="entry name" value="Invertebrate chitin-binding proteins"/>
    <property type="match status" value="1"/>
</dbReference>
<dbReference type="Proteomes" id="UP001168821">
    <property type="component" value="Unassembled WGS sequence"/>
</dbReference>
<evidence type="ECO:0000313" key="4">
    <source>
        <dbReference type="Proteomes" id="UP001168821"/>
    </source>
</evidence>
<dbReference type="GO" id="GO:0008061">
    <property type="term" value="F:chitin binding"/>
    <property type="evidence" value="ECO:0007669"/>
    <property type="project" value="InterPro"/>
</dbReference>
<keyword evidence="1" id="KW-0732">Signal</keyword>
<reference evidence="3" key="1">
    <citation type="journal article" date="2023" name="G3 (Bethesda)">
        <title>Whole genome assemblies of Zophobas morio and Tenebrio molitor.</title>
        <authorList>
            <person name="Kaur S."/>
            <person name="Stinson S.A."/>
            <person name="diCenzo G.C."/>
        </authorList>
    </citation>
    <scope>NUCLEOTIDE SEQUENCE</scope>
    <source>
        <strain evidence="3">QUZm001</strain>
    </source>
</reference>
<keyword evidence="4" id="KW-1185">Reference proteome</keyword>
<dbReference type="GO" id="GO:0005576">
    <property type="term" value="C:extracellular region"/>
    <property type="evidence" value="ECO:0007669"/>
    <property type="project" value="InterPro"/>
</dbReference>
<sequence length="219" mass="24326">MKLVTFISFTILTCCTSEKLIDYRIPLASSCTPRECISPGPLCETCSSLVACVELANGTYGKHQLATCNSPTHCVHEVCTSDYDPFCAGATELSFPCNQVGSFPDPFYHNRFVLCVDDDSDLKAYSNVCEDGFSFNLANDLCSEVMAHAECPQEPYPVPICHILGQSGALEQKPAMYYICKERTYDSNKSALYPYLYLCPGGQEYKDFMCTSYNLQEKS</sequence>
<dbReference type="InterPro" id="IPR036508">
    <property type="entry name" value="Chitin-bd_dom_sf"/>
</dbReference>
<dbReference type="AlphaFoldDB" id="A0AA38M6V8"/>
<accession>A0AA38M6V8</accession>
<protein>
    <recommendedName>
        <fullName evidence="2">Chitin-binding type-2 domain-containing protein</fullName>
    </recommendedName>
</protein>
<evidence type="ECO:0000313" key="3">
    <source>
        <dbReference type="EMBL" id="KAJ3645666.1"/>
    </source>
</evidence>
<name>A0AA38M6V8_9CUCU</name>
<evidence type="ECO:0000256" key="1">
    <source>
        <dbReference type="SAM" id="SignalP"/>
    </source>
</evidence>
<comment type="caution">
    <text evidence="3">The sequence shown here is derived from an EMBL/GenBank/DDBJ whole genome shotgun (WGS) entry which is preliminary data.</text>
</comment>
<gene>
    <name evidence="3" type="ORF">Zmor_023307</name>
</gene>
<proteinExistence type="predicted"/>
<feature type="signal peptide" evidence="1">
    <location>
        <begin position="1"/>
        <end position="17"/>
    </location>
</feature>
<dbReference type="EMBL" id="JALNTZ010000007">
    <property type="protein sequence ID" value="KAJ3645666.1"/>
    <property type="molecule type" value="Genomic_DNA"/>
</dbReference>